<proteinExistence type="predicted"/>
<name>A0A919QFW5_9ACTN</name>
<evidence type="ECO:0000313" key="1">
    <source>
        <dbReference type="EMBL" id="GIH26655.1"/>
    </source>
</evidence>
<dbReference type="EMBL" id="BOOA01000043">
    <property type="protein sequence ID" value="GIH26655.1"/>
    <property type="molecule type" value="Genomic_DNA"/>
</dbReference>
<reference evidence="1" key="1">
    <citation type="submission" date="2021-01" db="EMBL/GenBank/DDBJ databases">
        <title>Whole genome shotgun sequence of Acrocarpospora phusangensis NBRC 108782.</title>
        <authorList>
            <person name="Komaki H."/>
            <person name="Tamura T."/>
        </authorList>
    </citation>
    <scope>NUCLEOTIDE SEQUENCE</scope>
    <source>
        <strain evidence="1">NBRC 108782</strain>
    </source>
</reference>
<protein>
    <submittedName>
        <fullName evidence="1">Uncharacterized protein</fullName>
    </submittedName>
</protein>
<accession>A0A919QFW5</accession>
<keyword evidence="2" id="KW-1185">Reference proteome</keyword>
<dbReference type="AlphaFoldDB" id="A0A919QFW5"/>
<sequence>MPRILIHDLLKVITRLIIDDGTHEAGPKLSTPNIRIKIERYVPQRCGPTGPRRPATEFNRGRTLSAQLGHTRLRVLRIGRIHEHSPDQL</sequence>
<dbReference type="Proteomes" id="UP000640052">
    <property type="component" value="Unassembled WGS sequence"/>
</dbReference>
<gene>
    <name evidence="1" type="ORF">Aph01nite_49650</name>
</gene>
<comment type="caution">
    <text evidence="1">The sequence shown here is derived from an EMBL/GenBank/DDBJ whole genome shotgun (WGS) entry which is preliminary data.</text>
</comment>
<organism evidence="1 2">
    <name type="scientific">Acrocarpospora phusangensis</name>
    <dbReference type="NCBI Taxonomy" id="1070424"/>
    <lineage>
        <taxon>Bacteria</taxon>
        <taxon>Bacillati</taxon>
        <taxon>Actinomycetota</taxon>
        <taxon>Actinomycetes</taxon>
        <taxon>Streptosporangiales</taxon>
        <taxon>Streptosporangiaceae</taxon>
        <taxon>Acrocarpospora</taxon>
    </lineage>
</organism>
<evidence type="ECO:0000313" key="2">
    <source>
        <dbReference type="Proteomes" id="UP000640052"/>
    </source>
</evidence>